<accession>A0A8C3C497</accession>
<reference evidence="7" key="1">
    <citation type="submission" date="2018-09" db="EMBL/GenBank/DDBJ databases">
        <title>Common duck and Muscovy duck high density SNP chip.</title>
        <authorList>
            <person name="Vignal A."/>
            <person name="Thebault N."/>
            <person name="Warren W.C."/>
        </authorList>
    </citation>
    <scope>NUCLEOTIDE SEQUENCE [LARGE SCALE GENOMIC DNA]</scope>
</reference>
<evidence type="ECO:0000256" key="5">
    <source>
        <dbReference type="ARBA" id="ARBA00031206"/>
    </source>
</evidence>
<dbReference type="Pfam" id="PF20180">
    <property type="entry name" value="UQCC2_CBP6"/>
    <property type="match status" value="1"/>
</dbReference>
<dbReference type="GO" id="GO:0034551">
    <property type="term" value="P:mitochondrial respiratory chain complex III assembly"/>
    <property type="evidence" value="ECO:0007669"/>
    <property type="project" value="TreeGrafter"/>
</dbReference>
<keyword evidence="4" id="KW-1135">Mitochondrion nucleoid</keyword>
<evidence type="ECO:0000313" key="7">
    <source>
        <dbReference type="Ensembl" id="ENSCMMP00000015214.1"/>
    </source>
</evidence>
<keyword evidence="2" id="KW-0809">Transit peptide</keyword>
<keyword evidence="8" id="KW-1185">Reference proteome</keyword>
<dbReference type="InterPro" id="IPR037698">
    <property type="entry name" value="UQCC2"/>
</dbReference>
<proteinExistence type="predicted"/>
<keyword evidence="3" id="KW-0496">Mitochondrion</keyword>
<name>A0A8C3C497_CAIMO</name>
<evidence type="ECO:0000256" key="3">
    <source>
        <dbReference type="ARBA" id="ARBA00023128"/>
    </source>
</evidence>
<reference evidence="7" key="3">
    <citation type="submission" date="2025-09" db="UniProtKB">
        <authorList>
            <consortium name="Ensembl"/>
        </authorList>
    </citation>
    <scope>IDENTIFICATION</scope>
</reference>
<reference evidence="7" key="2">
    <citation type="submission" date="2025-08" db="UniProtKB">
        <authorList>
            <consortium name="Ensembl"/>
        </authorList>
    </citation>
    <scope>IDENTIFICATION</scope>
</reference>
<organism evidence="7 8">
    <name type="scientific">Cairina moschata</name>
    <name type="common">Muscovy duck</name>
    <dbReference type="NCBI Taxonomy" id="8855"/>
    <lineage>
        <taxon>Eukaryota</taxon>
        <taxon>Metazoa</taxon>
        <taxon>Chordata</taxon>
        <taxon>Craniata</taxon>
        <taxon>Vertebrata</taxon>
        <taxon>Euteleostomi</taxon>
        <taxon>Archelosauria</taxon>
        <taxon>Archosauria</taxon>
        <taxon>Dinosauria</taxon>
        <taxon>Saurischia</taxon>
        <taxon>Theropoda</taxon>
        <taxon>Coelurosauria</taxon>
        <taxon>Aves</taxon>
        <taxon>Neognathae</taxon>
        <taxon>Galloanserae</taxon>
        <taxon>Anseriformes</taxon>
        <taxon>Anatidae</taxon>
        <taxon>Anatinae</taxon>
        <taxon>Cairina</taxon>
    </lineage>
</organism>
<dbReference type="GO" id="GO:0042645">
    <property type="term" value="C:mitochondrial nucleoid"/>
    <property type="evidence" value="ECO:0007669"/>
    <property type="project" value="UniProtKB-SubCell"/>
</dbReference>
<evidence type="ECO:0000256" key="1">
    <source>
        <dbReference type="ARBA" id="ARBA00004436"/>
    </source>
</evidence>
<dbReference type="Ensembl" id="ENSCMMT00000016742.1">
    <property type="protein sequence ID" value="ENSCMMP00000015214.1"/>
    <property type="gene ID" value="ENSCMMG00000009681.1"/>
</dbReference>
<evidence type="ECO:0000256" key="2">
    <source>
        <dbReference type="ARBA" id="ARBA00022946"/>
    </source>
</evidence>
<dbReference type="PANTHER" id="PTHR34260:SF1">
    <property type="entry name" value="UBIQUINOL-CYTOCHROME-C REDUCTASE COMPLEX ASSEMBLY FACTOR 2"/>
    <property type="match status" value="1"/>
</dbReference>
<protein>
    <recommendedName>
        <fullName evidence="6">Mitochondrial nucleoid factor 1</fullName>
    </recommendedName>
    <alternativeName>
        <fullName evidence="5">Mitochondrial protein M19</fullName>
    </alternativeName>
</protein>
<comment type="subcellular location">
    <subcellularLocation>
        <location evidence="1">Mitochondrion matrix</location>
        <location evidence="1">Mitochondrion nucleoid</location>
    </subcellularLocation>
</comment>
<evidence type="ECO:0000256" key="6">
    <source>
        <dbReference type="ARBA" id="ARBA00032983"/>
    </source>
</evidence>
<sequence>MLFTALHISCPQTAMTIKKNKTQTLCFSDERIESSVVLAHACAVRSVLNTADTTHLKGFIQTSLSPCSTAEPLTGCCHQALGAGGERTKRGLKGNSSSWLPERKVWGAGGCLFSQITRDRSRGNGLELCQGRLRYRRFLKLCEEWPVEETKRQRDLGIFLRQQVAQAFREGENTQAKLVRDGGERKFAAFWSSIIGVAGILHCSEKIADPETCDQMYESLLRIHTNYYKNKYPRLKETSFTGATVQDCKMILATDILKQMEDMKKGTWKKLRERFSAKKSEEDLK</sequence>
<dbReference type="PANTHER" id="PTHR34260">
    <property type="entry name" value="UBIQUINOL-CYTOCHROME-C REDUCTASE COMPLEX ASSEMBLY FACTOR 2"/>
    <property type="match status" value="1"/>
</dbReference>
<evidence type="ECO:0000313" key="8">
    <source>
        <dbReference type="Proteomes" id="UP000694556"/>
    </source>
</evidence>
<dbReference type="AlphaFoldDB" id="A0A8C3C497"/>
<evidence type="ECO:0000256" key="4">
    <source>
        <dbReference type="ARBA" id="ARBA00023271"/>
    </source>
</evidence>
<dbReference type="Proteomes" id="UP000694556">
    <property type="component" value="Chromosome 27"/>
</dbReference>